<evidence type="ECO:0000256" key="1">
    <source>
        <dbReference type="SAM" id="MobiDB-lite"/>
    </source>
</evidence>
<accession>A0A8B6XAP2</accession>
<evidence type="ECO:0000256" key="2">
    <source>
        <dbReference type="SAM" id="Phobius"/>
    </source>
</evidence>
<feature type="region of interest" description="Disordered" evidence="1">
    <location>
        <begin position="23"/>
        <end position="106"/>
    </location>
</feature>
<feature type="transmembrane region" description="Helical" evidence="2">
    <location>
        <begin position="176"/>
        <end position="193"/>
    </location>
</feature>
<feature type="region of interest" description="Disordered" evidence="1">
    <location>
        <begin position="132"/>
        <end position="166"/>
    </location>
</feature>
<dbReference type="InterPro" id="IPR032710">
    <property type="entry name" value="NTF2-like_dom_sf"/>
</dbReference>
<keyword evidence="5" id="KW-1185">Reference proteome</keyword>
<evidence type="ECO:0000313" key="5">
    <source>
        <dbReference type="Proteomes" id="UP000675920"/>
    </source>
</evidence>
<dbReference type="InterPro" id="IPR007379">
    <property type="entry name" value="Tim44-like_dom"/>
</dbReference>
<sequence>MSKTPSRLVAALVATAVTLSMTAPAEARLGGGKSSSSSSVSRSSSSSYSSGSSSRVGSGGASGMQRPEVMDRVRSGQTAQPAPSAQPGYAAPAAAPAGVPAQQGSGSWVKPALAGAAVGAVAGYALSEAARPDAPAAHGGGAAAPAGSAGPMDSAATGGAASGYGAPAHQSSGGGMWLWLLVGLLGAGAFYMWRRNSAQPRSATAGSSPYAAGGTAAYRSVPPTGGSTGGFGPEAEELQRFAPAFFKTMQDLNNAGDTDGLRKYTTPMMFEQLRLDIDQRGGARASTEVIDMRGEIVDFTRNGDGAQIASVRFRGHVSESSNQPSEAVDEVWHLLREQGDGWRLAGIEQV</sequence>
<evidence type="ECO:0000313" key="6">
    <source>
        <dbReference type="RefSeq" id="WP_156924285.1"/>
    </source>
</evidence>
<organism evidence="5 6">
    <name type="scientific">Derxia gummosa DSM 723</name>
    <dbReference type="NCBI Taxonomy" id="1121388"/>
    <lineage>
        <taxon>Bacteria</taxon>
        <taxon>Pseudomonadati</taxon>
        <taxon>Pseudomonadota</taxon>
        <taxon>Betaproteobacteria</taxon>
        <taxon>Burkholderiales</taxon>
        <taxon>Alcaligenaceae</taxon>
        <taxon>Derxia</taxon>
    </lineage>
</organism>
<dbReference type="Pfam" id="PF04280">
    <property type="entry name" value="Tim44"/>
    <property type="match status" value="1"/>
</dbReference>
<feature type="domain" description="Tim44-like" evidence="4">
    <location>
        <begin position="211"/>
        <end position="349"/>
    </location>
</feature>
<protein>
    <submittedName>
        <fullName evidence="6">Tim44 domain-containing protein</fullName>
    </submittedName>
</protein>
<dbReference type="PANTHER" id="PTHR41542">
    <property type="entry name" value="BLL5807 PROTEIN"/>
    <property type="match status" value="1"/>
</dbReference>
<keyword evidence="2" id="KW-0812">Transmembrane</keyword>
<feature type="compositionally biased region" description="Low complexity" evidence="1">
    <location>
        <begin position="79"/>
        <end position="106"/>
    </location>
</feature>
<keyword evidence="2" id="KW-1133">Transmembrane helix</keyword>
<keyword evidence="3" id="KW-0732">Signal</keyword>
<dbReference type="Proteomes" id="UP000675920">
    <property type="component" value="Unplaced"/>
</dbReference>
<proteinExistence type="predicted"/>
<reference evidence="6" key="1">
    <citation type="submission" date="2025-08" db="UniProtKB">
        <authorList>
            <consortium name="RefSeq"/>
        </authorList>
    </citation>
    <scope>IDENTIFICATION</scope>
</reference>
<keyword evidence="2" id="KW-0472">Membrane</keyword>
<name>A0A8B6XAP2_9BURK</name>
<dbReference type="SUPFAM" id="SSF54427">
    <property type="entry name" value="NTF2-like"/>
    <property type="match status" value="1"/>
</dbReference>
<evidence type="ECO:0000256" key="3">
    <source>
        <dbReference type="SAM" id="SignalP"/>
    </source>
</evidence>
<feature type="chain" id="PRO_5034874515" evidence="3">
    <location>
        <begin position="26"/>
        <end position="350"/>
    </location>
</feature>
<dbReference type="Gene3D" id="3.10.450.240">
    <property type="match status" value="1"/>
</dbReference>
<dbReference type="AlphaFoldDB" id="A0A8B6XAP2"/>
<feature type="signal peptide" evidence="3">
    <location>
        <begin position="1"/>
        <end position="25"/>
    </location>
</feature>
<dbReference type="SMART" id="SM00978">
    <property type="entry name" value="Tim44"/>
    <property type="match status" value="1"/>
</dbReference>
<evidence type="ECO:0000259" key="4">
    <source>
        <dbReference type="SMART" id="SM00978"/>
    </source>
</evidence>
<dbReference type="RefSeq" id="WP_156924285.1">
    <property type="nucleotide sequence ID" value="NZ_AXWS01000007.1"/>
</dbReference>
<dbReference type="OrthoDB" id="5297955at2"/>
<dbReference type="PANTHER" id="PTHR41542:SF1">
    <property type="entry name" value="BLL5807 PROTEIN"/>
    <property type="match status" value="1"/>
</dbReference>
<feature type="compositionally biased region" description="Low complexity" evidence="1">
    <location>
        <begin position="34"/>
        <end position="56"/>
    </location>
</feature>